<evidence type="ECO:0000256" key="1">
    <source>
        <dbReference type="ARBA" id="ARBA00004141"/>
    </source>
</evidence>
<feature type="transmembrane region" description="Helical" evidence="8">
    <location>
        <begin position="138"/>
        <end position="162"/>
    </location>
</feature>
<accession>A0A0F9K9R4</accession>
<dbReference type="SUPFAM" id="SSF161093">
    <property type="entry name" value="MgtE membrane domain-like"/>
    <property type="match status" value="1"/>
</dbReference>
<dbReference type="InterPro" id="IPR036739">
    <property type="entry name" value="SLC41_membr_dom_sf"/>
</dbReference>
<feature type="transmembrane region" description="Helical" evidence="8">
    <location>
        <begin position="67"/>
        <end position="90"/>
    </location>
</feature>
<comment type="similarity">
    <text evidence="2">Belongs to the SLC41A transporter family.</text>
</comment>
<keyword evidence="6 8" id="KW-1133">Transmembrane helix</keyword>
<dbReference type="AlphaFoldDB" id="A0A0F9K9R4"/>
<evidence type="ECO:0000256" key="7">
    <source>
        <dbReference type="ARBA" id="ARBA00023136"/>
    </source>
</evidence>
<comment type="subcellular location">
    <subcellularLocation>
        <location evidence="1">Membrane</location>
        <topology evidence="1">Multi-pass membrane protein</topology>
    </subcellularLocation>
</comment>
<reference evidence="10" key="1">
    <citation type="journal article" date="2015" name="Nature">
        <title>Complex archaea that bridge the gap between prokaryotes and eukaryotes.</title>
        <authorList>
            <person name="Spang A."/>
            <person name="Saw J.H."/>
            <person name="Jorgensen S.L."/>
            <person name="Zaremba-Niedzwiedzka K."/>
            <person name="Martijn J."/>
            <person name="Lind A.E."/>
            <person name="van Eijk R."/>
            <person name="Schleper C."/>
            <person name="Guy L."/>
            <person name="Ettema T.J."/>
        </authorList>
    </citation>
    <scope>NUCLEOTIDE SEQUENCE</scope>
</reference>
<feature type="transmembrane region" description="Helical" evidence="8">
    <location>
        <begin position="96"/>
        <end position="129"/>
    </location>
</feature>
<keyword evidence="3" id="KW-0813">Transport</keyword>
<feature type="domain" description="SLC41A/MgtE integral membrane" evidence="9">
    <location>
        <begin position="27"/>
        <end position="157"/>
    </location>
</feature>
<evidence type="ECO:0000256" key="2">
    <source>
        <dbReference type="ARBA" id="ARBA00009749"/>
    </source>
</evidence>
<evidence type="ECO:0000256" key="6">
    <source>
        <dbReference type="ARBA" id="ARBA00022989"/>
    </source>
</evidence>
<dbReference type="InterPro" id="IPR006667">
    <property type="entry name" value="SLC41_membr_dom"/>
</dbReference>
<evidence type="ECO:0000256" key="8">
    <source>
        <dbReference type="SAM" id="Phobius"/>
    </source>
</evidence>
<evidence type="ECO:0000256" key="4">
    <source>
        <dbReference type="ARBA" id="ARBA00022692"/>
    </source>
</evidence>
<name>A0A0F9K9R4_9ZZZZ</name>
<evidence type="ECO:0000256" key="5">
    <source>
        <dbReference type="ARBA" id="ARBA00022842"/>
    </source>
</evidence>
<evidence type="ECO:0000256" key="3">
    <source>
        <dbReference type="ARBA" id="ARBA00022448"/>
    </source>
</evidence>
<proteinExistence type="inferred from homology"/>
<comment type="caution">
    <text evidence="10">The sequence shown here is derived from an EMBL/GenBank/DDBJ whole genome shotgun (WGS) entry which is preliminary data.</text>
</comment>
<keyword evidence="5" id="KW-0460">Magnesium</keyword>
<keyword evidence="4 8" id="KW-0812">Transmembrane</keyword>
<protein>
    <recommendedName>
        <fullName evidence="9">SLC41A/MgtE integral membrane domain-containing protein</fullName>
    </recommendedName>
</protein>
<gene>
    <name evidence="10" type="ORF">LCGC14_1357330</name>
</gene>
<feature type="transmembrane region" description="Helical" evidence="8">
    <location>
        <begin position="20"/>
        <end position="46"/>
    </location>
</feature>
<dbReference type="Gene3D" id="1.10.357.20">
    <property type="entry name" value="SLC41 divalent cation transporters, integral membrane domain"/>
    <property type="match status" value="1"/>
</dbReference>
<dbReference type="Pfam" id="PF01769">
    <property type="entry name" value="MgtE"/>
    <property type="match status" value="1"/>
</dbReference>
<evidence type="ECO:0000259" key="9">
    <source>
        <dbReference type="Pfam" id="PF01769"/>
    </source>
</evidence>
<dbReference type="EMBL" id="LAZR01008448">
    <property type="protein sequence ID" value="KKM78703.1"/>
    <property type="molecule type" value="Genomic_DNA"/>
</dbReference>
<evidence type="ECO:0000313" key="10">
    <source>
        <dbReference type="EMBL" id="KKM78703.1"/>
    </source>
</evidence>
<dbReference type="GO" id="GO:0016020">
    <property type="term" value="C:membrane"/>
    <property type="evidence" value="ECO:0007669"/>
    <property type="project" value="UniProtKB-SubCell"/>
</dbReference>
<dbReference type="GO" id="GO:0008324">
    <property type="term" value="F:monoatomic cation transmembrane transporter activity"/>
    <property type="evidence" value="ECO:0007669"/>
    <property type="project" value="InterPro"/>
</dbReference>
<keyword evidence="7 8" id="KW-0472">Membrane</keyword>
<sequence>MGLISGTFLSTNIKVLKAIPIILLLLPALNSLIGDFSIILISRLTTHLYIGTIPPKIQKTERLKKDFYGLLLSVFISVLCLIVLGYGIAIISEIKIINPILIILTIIMTVIILFLLLFIFLFICSIYLFKKGKDPNNFLIPFCTSLIDFLSPLVLIMFIQIFI</sequence>
<organism evidence="10">
    <name type="scientific">marine sediment metagenome</name>
    <dbReference type="NCBI Taxonomy" id="412755"/>
    <lineage>
        <taxon>unclassified sequences</taxon>
        <taxon>metagenomes</taxon>
        <taxon>ecological metagenomes</taxon>
    </lineage>
</organism>